<evidence type="ECO:0000313" key="2">
    <source>
        <dbReference type="Proteomes" id="UP001152888"/>
    </source>
</evidence>
<gene>
    <name evidence="1" type="ORF">ACAOBT_LOCUS24312</name>
</gene>
<organism evidence="1 2">
    <name type="scientific">Acanthoscelides obtectus</name>
    <name type="common">Bean weevil</name>
    <name type="synonym">Bruchus obtectus</name>
    <dbReference type="NCBI Taxonomy" id="200917"/>
    <lineage>
        <taxon>Eukaryota</taxon>
        <taxon>Metazoa</taxon>
        <taxon>Ecdysozoa</taxon>
        <taxon>Arthropoda</taxon>
        <taxon>Hexapoda</taxon>
        <taxon>Insecta</taxon>
        <taxon>Pterygota</taxon>
        <taxon>Neoptera</taxon>
        <taxon>Endopterygota</taxon>
        <taxon>Coleoptera</taxon>
        <taxon>Polyphaga</taxon>
        <taxon>Cucujiformia</taxon>
        <taxon>Chrysomeloidea</taxon>
        <taxon>Chrysomelidae</taxon>
        <taxon>Bruchinae</taxon>
        <taxon>Bruchini</taxon>
        <taxon>Acanthoscelides</taxon>
    </lineage>
</organism>
<proteinExistence type="predicted"/>
<dbReference type="Proteomes" id="UP001152888">
    <property type="component" value="Unassembled WGS sequence"/>
</dbReference>
<sequence>MVPKLTGQILAQTVKHFIKTNNLDSKLCVGIGTDTCNLMLGEHKGAVMELQKCLPNAKKPMRKSCLESFDFKKQQCPSSKKYCVYNEGIVQERRANSEKHFRILFASIMKTHETLDIEPTVPRITSRQMNRPNIVTSDKENHYRLNLYVPLLDNTQFQHSDSCQPSAQLIKCKEHNWQVFIEDMKSDSSLALKYKGGLAAETLKAIILASCPCTFDKMFVDKKIQILQIHPIEGPY</sequence>
<dbReference type="OrthoDB" id="6604085at2759"/>
<dbReference type="AlphaFoldDB" id="A0A9P0LRW9"/>
<dbReference type="EMBL" id="CAKOFQ010007325">
    <property type="protein sequence ID" value="CAH1998326.1"/>
    <property type="molecule type" value="Genomic_DNA"/>
</dbReference>
<protein>
    <submittedName>
        <fullName evidence="1">Uncharacterized protein</fullName>
    </submittedName>
</protein>
<keyword evidence="2" id="KW-1185">Reference proteome</keyword>
<reference evidence="1" key="1">
    <citation type="submission" date="2022-03" db="EMBL/GenBank/DDBJ databases">
        <authorList>
            <person name="Sayadi A."/>
        </authorList>
    </citation>
    <scope>NUCLEOTIDE SEQUENCE</scope>
</reference>
<name>A0A9P0LRW9_ACAOB</name>
<comment type="caution">
    <text evidence="1">The sequence shown here is derived from an EMBL/GenBank/DDBJ whole genome shotgun (WGS) entry which is preliminary data.</text>
</comment>
<evidence type="ECO:0000313" key="1">
    <source>
        <dbReference type="EMBL" id="CAH1998326.1"/>
    </source>
</evidence>
<accession>A0A9P0LRW9</accession>